<feature type="repeat" description="TPR" evidence="1">
    <location>
        <begin position="104"/>
        <end position="137"/>
    </location>
</feature>
<organism evidence="4 5">
    <name type="scientific">Psychroflexus maritimus</name>
    <dbReference type="NCBI Taxonomy" id="2714865"/>
    <lineage>
        <taxon>Bacteria</taxon>
        <taxon>Pseudomonadati</taxon>
        <taxon>Bacteroidota</taxon>
        <taxon>Flavobacteriia</taxon>
        <taxon>Flavobacteriales</taxon>
        <taxon>Flavobacteriaceae</taxon>
        <taxon>Psychroflexus</taxon>
    </lineage>
</organism>
<dbReference type="RefSeq" id="WP_166400719.1">
    <property type="nucleotide sequence ID" value="NZ_JAANAS010000072.1"/>
</dbReference>
<accession>A0A967AJJ3</accession>
<dbReference type="Pfam" id="PF14559">
    <property type="entry name" value="TPR_19"/>
    <property type="match status" value="1"/>
</dbReference>
<dbReference type="PROSITE" id="PS50005">
    <property type="entry name" value="TPR"/>
    <property type="match status" value="1"/>
</dbReference>
<evidence type="ECO:0000256" key="3">
    <source>
        <dbReference type="SAM" id="SignalP"/>
    </source>
</evidence>
<evidence type="ECO:0000313" key="4">
    <source>
        <dbReference type="EMBL" id="NGZ90480.1"/>
    </source>
</evidence>
<evidence type="ECO:0000256" key="2">
    <source>
        <dbReference type="SAM" id="MobiDB-lite"/>
    </source>
</evidence>
<name>A0A967AJJ3_9FLAO</name>
<dbReference type="AlphaFoldDB" id="A0A967AJJ3"/>
<dbReference type="Proteomes" id="UP000643701">
    <property type="component" value="Unassembled WGS sequence"/>
</dbReference>
<dbReference type="Gene3D" id="1.25.40.10">
    <property type="entry name" value="Tetratricopeptide repeat domain"/>
    <property type="match status" value="2"/>
</dbReference>
<feature type="region of interest" description="Disordered" evidence="2">
    <location>
        <begin position="148"/>
        <end position="293"/>
    </location>
</feature>
<dbReference type="SMART" id="SM00028">
    <property type="entry name" value="TPR"/>
    <property type="match status" value="3"/>
</dbReference>
<evidence type="ECO:0000313" key="5">
    <source>
        <dbReference type="Proteomes" id="UP000643701"/>
    </source>
</evidence>
<feature type="compositionally biased region" description="Basic and acidic residues" evidence="2">
    <location>
        <begin position="266"/>
        <end position="293"/>
    </location>
</feature>
<dbReference type="InterPro" id="IPR011990">
    <property type="entry name" value="TPR-like_helical_dom_sf"/>
</dbReference>
<keyword evidence="1" id="KW-0802">TPR repeat</keyword>
<comment type="caution">
    <text evidence="4">The sequence shown here is derived from an EMBL/GenBank/DDBJ whole genome shotgun (WGS) entry which is preliminary data.</text>
</comment>
<feature type="compositionally biased region" description="Acidic residues" evidence="2">
    <location>
        <begin position="159"/>
        <end position="190"/>
    </location>
</feature>
<gene>
    <name evidence="4" type="ORF">G7034_09465</name>
</gene>
<sequence>MNNLKPIKSYFILLLLSLLSVVNLHAQEVSKEVKKHLAEAASQIESDNFAAAEAAFRKALSADPDNDIARYNFGNLYLKNDKQKEAFINLAETVQKSENRQLKHKSFHNQGNMLMEEERYGEAVEAYKNALRMQPNDDETRYNLALAKKKQEEDGGGGGDDDDQEDEQEQPQDDQGEGEDEDEDNQDNQDQDQKDQGDEGDQEDEDKEGEGEQDNDEEGEQEQEQQQPQNQGGKDEEKEGEQQEQKPQQVEGKLSPEQIQNLLEAIENKEKETQDKVNKKEEKGERVRTEKDW</sequence>
<reference evidence="4" key="1">
    <citation type="submission" date="2020-03" db="EMBL/GenBank/DDBJ databases">
        <title>Psychroflexus Maritimus sp. nov., isolate from marine sediment.</title>
        <authorList>
            <person name="Zhong Y.-L."/>
        </authorList>
    </citation>
    <scope>NUCLEOTIDE SEQUENCE</scope>
    <source>
        <strain evidence="4">C1</strain>
    </source>
</reference>
<protein>
    <submittedName>
        <fullName evidence="4">Tetratricopeptide repeat protein</fullName>
    </submittedName>
</protein>
<dbReference type="PROSITE" id="PS50293">
    <property type="entry name" value="TPR_REGION"/>
    <property type="match status" value="1"/>
</dbReference>
<feature type="compositionally biased region" description="Basic and acidic residues" evidence="2">
    <location>
        <begin position="233"/>
        <end position="244"/>
    </location>
</feature>
<dbReference type="Pfam" id="PF13414">
    <property type="entry name" value="TPR_11"/>
    <property type="match status" value="1"/>
</dbReference>
<feature type="signal peptide" evidence="3">
    <location>
        <begin position="1"/>
        <end position="26"/>
    </location>
</feature>
<keyword evidence="3" id="KW-0732">Signal</keyword>
<feature type="compositionally biased region" description="Acidic residues" evidence="2">
    <location>
        <begin position="198"/>
        <end position="223"/>
    </location>
</feature>
<feature type="chain" id="PRO_5036798714" evidence="3">
    <location>
        <begin position="27"/>
        <end position="293"/>
    </location>
</feature>
<dbReference type="InterPro" id="IPR019734">
    <property type="entry name" value="TPR_rpt"/>
</dbReference>
<dbReference type="SUPFAM" id="SSF48452">
    <property type="entry name" value="TPR-like"/>
    <property type="match status" value="1"/>
</dbReference>
<keyword evidence="5" id="KW-1185">Reference proteome</keyword>
<proteinExistence type="predicted"/>
<evidence type="ECO:0000256" key="1">
    <source>
        <dbReference type="PROSITE-ProRule" id="PRU00339"/>
    </source>
</evidence>
<dbReference type="EMBL" id="JAANAS010000072">
    <property type="protein sequence ID" value="NGZ90480.1"/>
    <property type="molecule type" value="Genomic_DNA"/>
</dbReference>